<comment type="similarity">
    <text evidence="2">Belongs to the kinesin light chain family.</text>
</comment>
<evidence type="ECO:0000256" key="10">
    <source>
        <dbReference type="PROSITE-ProRule" id="PRU00339"/>
    </source>
</evidence>
<dbReference type="Pfam" id="PF01381">
    <property type="entry name" value="HTH_3"/>
    <property type="match status" value="1"/>
</dbReference>
<dbReference type="GO" id="GO:0005871">
    <property type="term" value="C:kinesin complex"/>
    <property type="evidence" value="ECO:0007669"/>
    <property type="project" value="InterPro"/>
</dbReference>
<evidence type="ECO:0000313" key="13">
    <source>
        <dbReference type="EMBL" id="GHO46872.1"/>
    </source>
</evidence>
<reference evidence="13" key="1">
    <citation type="submission" date="2020-10" db="EMBL/GenBank/DDBJ databases">
        <title>Taxonomic study of unclassified bacteria belonging to the class Ktedonobacteria.</title>
        <authorList>
            <person name="Yabe S."/>
            <person name="Wang C.M."/>
            <person name="Zheng Y."/>
            <person name="Sakai Y."/>
            <person name="Cavaletti L."/>
            <person name="Monciardini P."/>
            <person name="Donadio S."/>
        </authorList>
    </citation>
    <scope>NUCLEOTIDE SEQUENCE</scope>
    <source>
        <strain evidence="13">SOSP1-1</strain>
    </source>
</reference>
<dbReference type="Pfam" id="PF00931">
    <property type="entry name" value="NB-ARC"/>
    <property type="match status" value="1"/>
</dbReference>
<evidence type="ECO:0000256" key="5">
    <source>
        <dbReference type="ARBA" id="ARBA00022737"/>
    </source>
</evidence>
<accession>A0A8J3MS99</accession>
<evidence type="ECO:0000256" key="11">
    <source>
        <dbReference type="SAM" id="MobiDB-lite"/>
    </source>
</evidence>
<dbReference type="InterPro" id="IPR001387">
    <property type="entry name" value="Cro/C1-type_HTH"/>
</dbReference>
<protein>
    <submittedName>
        <fullName evidence="13">Tetratricopeptide repeat protein</fullName>
    </submittedName>
</protein>
<dbReference type="PROSITE" id="PS50943">
    <property type="entry name" value="HTH_CROC1"/>
    <property type="match status" value="1"/>
</dbReference>
<keyword evidence="6 10" id="KW-0802">TPR repeat</keyword>
<dbReference type="SUPFAM" id="SSF52540">
    <property type="entry name" value="P-loop containing nucleoside triphosphate hydrolases"/>
    <property type="match status" value="1"/>
</dbReference>
<dbReference type="InterPro" id="IPR056681">
    <property type="entry name" value="DUF7779"/>
</dbReference>
<keyword evidence="3" id="KW-0963">Cytoplasm</keyword>
<dbReference type="PRINTS" id="PR00364">
    <property type="entry name" value="DISEASERSIST"/>
</dbReference>
<dbReference type="InterPro" id="IPR011990">
    <property type="entry name" value="TPR-like_helical_dom_sf"/>
</dbReference>
<sequence>MSFGDRLREERLRRHLSQEALAEALALSARSIRRWEQGQAIPQASVRVQLSRFFGLSLEELFEDQKKSSSHTLHWCVPYTRNPFFTGREEYLTALHTSLYTNQEAESTHVYALYGLGGVGKTQIALEYAYRFAKEFSAIFWIGAETNDSLTSSLLQIAKALQLPECDDRDQQRVMTAVRHWLTTHSQWLLIFDNVDDLGILDLFLPSARHGAVLLTTRLQILGTRARGMQLLPMEHEEGMLFLLCRAKVLEADATNEQVLQLSVQKSSLYAVAVNLVTLMGGLPLALDQAGAYLEETQCGLPAYLELFHTRRTILLHQRGEGGQNHPMPVSTTFALAITATAERHPAVGDLLRVCTLLQPDAIPEELFRQGGTHLGPILGTVCSDVLDWNRVIALACSYSLLSRQPEAQTFSIHRLVQAVHLDTMTETERQEWTRRIIEALDVVLPEVQPTTEYPIWKQCERLLPHALLCLNRLTVEDSLALASLAYKTAQYLRERGRYMEAEPLYLRALRIQEQILGPEHLKVAALLNYLAALYWNQGKYAEAEKLLQRALSIWEQSPDHDQLNIARAQNNLGNLSWEQGKYAEAEPRYQQALHIWKQTWGSDHPNVATSLNNLAELYRMQGKYTEAEPRYQQALAIREQNLGSSHPEVATSLNNLAELYRMQNKYAKAEPLYQRATSIREQILGRTHPLVAEPLNGLANLYRDQEEYVKAEPIYQQALAIREQHLGRQHPETAQSLHDLAIFFQRQGKLREARSLVEQALEIRSQSLGNVHPKTIEAQELSTQLAQELKHTEEGAKSQNRTEEASG</sequence>
<feature type="repeat" description="TPR" evidence="10">
    <location>
        <begin position="651"/>
        <end position="684"/>
    </location>
</feature>
<dbReference type="InterPro" id="IPR027417">
    <property type="entry name" value="P-loop_NTPase"/>
</dbReference>
<dbReference type="EMBL" id="BNJF01000002">
    <property type="protein sequence ID" value="GHO46872.1"/>
    <property type="molecule type" value="Genomic_DNA"/>
</dbReference>
<gene>
    <name evidence="13" type="ORF">KSX_50350</name>
</gene>
<dbReference type="GO" id="GO:0043531">
    <property type="term" value="F:ADP binding"/>
    <property type="evidence" value="ECO:0007669"/>
    <property type="project" value="InterPro"/>
</dbReference>
<dbReference type="PANTHER" id="PTHR45783">
    <property type="entry name" value="KINESIN LIGHT CHAIN"/>
    <property type="match status" value="1"/>
</dbReference>
<dbReference type="SMART" id="SM00028">
    <property type="entry name" value="TPR"/>
    <property type="match status" value="7"/>
</dbReference>
<feature type="repeat" description="TPR" evidence="10">
    <location>
        <begin position="609"/>
        <end position="642"/>
    </location>
</feature>
<dbReference type="InterPro" id="IPR002151">
    <property type="entry name" value="Kinesin_light"/>
</dbReference>
<feature type="repeat" description="TPR" evidence="10">
    <location>
        <begin position="693"/>
        <end position="726"/>
    </location>
</feature>
<dbReference type="Pfam" id="PF13374">
    <property type="entry name" value="TPR_10"/>
    <property type="match status" value="1"/>
</dbReference>
<evidence type="ECO:0000259" key="12">
    <source>
        <dbReference type="PROSITE" id="PS50943"/>
    </source>
</evidence>
<evidence type="ECO:0000256" key="9">
    <source>
        <dbReference type="ARBA" id="ARBA00023212"/>
    </source>
</evidence>
<dbReference type="Pfam" id="PF25000">
    <property type="entry name" value="DUF7779"/>
    <property type="match status" value="1"/>
</dbReference>
<dbReference type="Pfam" id="PF13424">
    <property type="entry name" value="TPR_12"/>
    <property type="match status" value="3"/>
</dbReference>
<organism evidence="13 14">
    <name type="scientific">Ktedonospora formicarum</name>
    <dbReference type="NCBI Taxonomy" id="2778364"/>
    <lineage>
        <taxon>Bacteria</taxon>
        <taxon>Bacillati</taxon>
        <taxon>Chloroflexota</taxon>
        <taxon>Ktedonobacteria</taxon>
        <taxon>Ktedonobacterales</taxon>
        <taxon>Ktedonobacteraceae</taxon>
        <taxon>Ktedonospora</taxon>
    </lineage>
</organism>
<dbReference type="Gene3D" id="1.10.260.40">
    <property type="entry name" value="lambda repressor-like DNA-binding domains"/>
    <property type="match status" value="1"/>
</dbReference>
<name>A0A8J3MS99_9CHLR</name>
<comment type="caution">
    <text evidence="13">The sequence shown here is derived from an EMBL/GenBank/DDBJ whole genome shotgun (WGS) entry which is preliminary data.</text>
</comment>
<dbReference type="InterPro" id="IPR010982">
    <property type="entry name" value="Lambda_DNA-bd_dom_sf"/>
</dbReference>
<dbReference type="GO" id="GO:0019894">
    <property type="term" value="F:kinesin binding"/>
    <property type="evidence" value="ECO:0007669"/>
    <property type="project" value="TreeGrafter"/>
</dbReference>
<dbReference type="GO" id="GO:0003677">
    <property type="term" value="F:DNA binding"/>
    <property type="evidence" value="ECO:0007669"/>
    <property type="project" value="InterPro"/>
</dbReference>
<dbReference type="InterPro" id="IPR019734">
    <property type="entry name" value="TPR_rpt"/>
</dbReference>
<evidence type="ECO:0000256" key="3">
    <source>
        <dbReference type="ARBA" id="ARBA00022490"/>
    </source>
</evidence>
<dbReference type="Gene3D" id="1.25.40.10">
    <property type="entry name" value="Tetratricopeptide repeat domain"/>
    <property type="match status" value="2"/>
</dbReference>
<keyword evidence="5" id="KW-0677">Repeat</keyword>
<keyword evidence="4" id="KW-0493">Microtubule</keyword>
<dbReference type="PANTHER" id="PTHR45783:SF3">
    <property type="entry name" value="KINESIN LIGHT CHAIN"/>
    <property type="match status" value="1"/>
</dbReference>
<dbReference type="SUPFAM" id="SSF47413">
    <property type="entry name" value="lambda repressor-like DNA-binding domains"/>
    <property type="match status" value="1"/>
</dbReference>
<evidence type="ECO:0000256" key="7">
    <source>
        <dbReference type="ARBA" id="ARBA00023054"/>
    </source>
</evidence>
<dbReference type="Gene3D" id="3.40.50.300">
    <property type="entry name" value="P-loop containing nucleotide triphosphate hydrolases"/>
    <property type="match status" value="1"/>
</dbReference>
<dbReference type="PROSITE" id="PS50005">
    <property type="entry name" value="TPR"/>
    <property type="match status" value="5"/>
</dbReference>
<evidence type="ECO:0000256" key="8">
    <source>
        <dbReference type="ARBA" id="ARBA00023175"/>
    </source>
</evidence>
<feature type="repeat" description="TPR" evidence="10">
    <location>
        <begin position="525"/>
        <end position="558"/>
    </location>
</feature>
<evidence type="ECO:0000256" key="1">
    <source>
        <dbReference type="ARBA" id="ARBA00004245"/>
    </source>
</evidence>
<dbReference type="AlphaFoldDB" id="A0A8J3MS99"/>
<keyword evidence="9" id="KW-0206">Cytoskeleton</keyword>
<evidence type="ECO:0000256" key="2">
    <source>
        <dbReference type="ARBA" id="ARBA00009622"/>
    </source>
</evidence>
<dbReference type="GO" id="GO:0007018">
    <property type="term" value="P:microtubule-based movement"/>
    <property type="evidence" value="ECO:0007669"/>
    <property type="project" value="TreeGrafter"/>
</dbReference>
<evidence type="ECO:0000313" key="14">
    <source>
        <dbReference type="Proteomes" id="UP000612362"/>
    </source>
</evidence>
<dbReference type="SUPFAM" id="SSF48452">
    <property type="entry name" value="TPR-like"/>
    <property type="match status" value="3"/>
</dbReference>
<proteinExistence type="inferred from homology"/>
<feature type="repeat" description="TPR" evidence="10">
    <location>
        <begin position="567"/>
        <end position="600"/>
    </location>
</feature>
<feature type="region of interest" description="Disordered" evidence="11">
    <location>
        <begin position="789"/>
        <end position="808"/>
    </location>
</feature>
<dbReference type="Proteomes" id="UP000612362">
    <property type="component" value="Unassembled WGS sequence"/>
</dbReference>
<evidence type="ECO:0000256" key="6">
    <source>
        <dbReference type="ARBA" id="ARBA00022803"/>
    </source>
</evidence>
<dbReference type="NCBIfam" id="NF040586">
    <property type="entry name" value="FxSxx_TPR"/>
    <property type="match status" value="1"/>
</dbReference>
<dbReference type="GO" id="GO:0005874">
    <property type="term" value="C:microtubule"/>
    <property type="evidence" value="ECO:0007669"/>
    <property type="project" value="UniProtKB-KW"/>
</dbReference>
<dbReference type="RefSeq" id="WP_220196217.1">
    <property type="nucleotide sequence ID" value="NZ_BNJF01000002.1"/>
</dbReference>
<dbReference type="InterPro" id="IPR002182">
    <property type="entry name" value="NB-ARC"/>
</dbReference>
<keyword evidence="7" id="KW-0175">Coiled coil</keyword>
<evidence type="ECO:0000256" key="4">
    <source>
        <dbReference type="ARBA" id="ARBA00022701"/>
    </source>
</evidence>
<keyword evidence="8" id="KW-0505">Motor protein</keyword>
<comment type="subcellular location">
    <subcellularLocation>
        <location evidence="1">Cytoplasm</location>
        <location evidence="1">Cytoskeleton</location>
    </subcellularLocation>
</comment>
<keyword evidence="14" id="KW-1185">Reference proteome</keyword>
<dbReference type="GO" id="GO:0005737">
    <property type="term" value="C:cytoplasm"/>
    <property type="evidence" value="ECO:0007669"/>
    <property type="project" value="TreeGrafter"/>
</dbReference>
<feature type="domain" description="HTH cro/C1-type" evidence="12">
    <location>
        <begin position="7"/>
        <end position="61"/>
    </location>
</feature>
<dbReference type="SMART" id="SM00530">
    <property type="entry name" value="HTH_XRE"/>
    <property type="match status" value="1"/>
</dbReference>